<name>A0ABP1DUT0_9APHY</name>
<dbReference type="SUPFAM" id="SSF144232">
    <property type="entry name" value="HIT/MYND zinc finger-like"/>
    <property type="match status" value="1"/>
</dbReference>
<reference evidence="7" key="1">
    <citation type="submission" date="2024-04" db="EMBL/GenBank/DDBJ databases">
        <authorList>
            <person name="Shaw F."/>
            <person name="Minotto A."/>
        </authorList>
    </citation>
    <scope>NUCLEOTIDE SEQUENCE [LARGE SCALE GENOMIC DNA]</scope>
</reference>
<keyword evidence="2 4" id="KW-0863">Zinc-finger</keyword>
<feature type="domain" description="MYND-type" evidence="5">
    <location>
        <begin position="16"/>
        <end position="58"/>
    </location>
</feature>
<dbReference type="Proteomes" id="UP001497453">
    <property type="component" value="Chromosome 6"/>
</dbReference>
<dbReference type="Pfam" id="PF01753">
    <property type="entry name" value="zf-MYND"/>
    <property type="match status" value="1"/>
</dbReference>
<keyword evidence="7" id="KW-1185">Reference proteome</keyword>
<accession>A0ABP1DUT0</accession>
<sequence length="238" mass="26876">MAPNKNIDRSYDQCSYRLCGESRETMGARLRACSRCKVMHYCSKECQKNDWPNHQKACKEMAHERDIVNAQFNGECVYQYFCRWIQRHWPTLIDALLAILDISTNPTAHEKRALQVMVSYKGGNAGSTDVASCMEVQMVSPFDLERAIRNEPARYEPLLAYRKRLGEDVKRVRPSTYDAGIIFIALVTPEGECITVRGLPVTFETSEALKPVPKGWQHAIMAKLSCGIVGLDVDVLAA</sequence>
<proteinExistence type="predicted"/>
<protein>
    <recommendedName>
        <fullName evidence="5">MYND-type domain-containing protein</fullName>
    </recommendedName>
</protein>
<evidence type="ECO:0000256" key="1">
    <source>
        <dbReference type="ARBA" id="ARBA00022723"/>
    </source>
</evidence>
<keyword evidence="3" id="KW-0862">Zinc</keyword>
<evidence type="ECO:0000313" key="6">
    <source>
        <dbReference type="EMBL" id="CAL1711505.1"/>
    </source>
</evidence>
<organism evidence="6 7">
    <name type="scientific">Somion occarium</name>
    <dbReference type="NCBI Taxonomy" id="3059160"/>
    <lineage>
        <taxon>Eukaryota</taxon>
        <taxon>Fungi</taxon>
        <taxon>Dikarya</taxon>
        <taxon>Basidiomycota</taxon>
        <taxon>Agaricomycotina</taxon>
        <taxon>Agaricomycetes</taxon>
        <taxon>Polyporales</taxon>
        <taxon>Cerrenaceae</taxon>
        <taxon>Somion</taxon>
    </lineage>
</organism>
<gene>
    <name evidence="6" type="ORF">GFSPODELE1_LOCUS8370</name>
</gene>
<dbReference type="Gene3D" id="6.10.140.2220">
    <property type="match status" value="1"/>
</dbReference>
<evidence type="ECO:0000313" key="7">
    <source>
        <dbReference type="Proteomes" id="UP001497453"/>
    </source>
</evidence>
<evidence type="ECO:0000256" key="4">
    <source>
        <dbReference type="PROSITE-ProRule" id="PRU00134"/>
    </source>
</evidence>
<dbReference type="InterPro" id="IPR002893">
    <property type="entry name" value="Znf_MYND"/>
</dbReference>
<dbReference type="EMBL" id="OZ037949">
    <property type="protein sequence ID" value="CAL1711505.1"/>
    <property type="molecule type" value="Genomic_DNA"/>
</dbReference>
<evidence type="ECO:0000256" key="2">
    <source>
        <dbReference type="ARBA" id="ARBA00022771"/>
    </source>
</evidence>
<evidence type="ECO:0000259" key="5">
    <source>
        <dbReference type="PROSITE" id="PS50865"/>
    </source>
</evidence>
<keyword evidence="1" id="KW-0479">Metal-binding</keyword>
<dbReference type="PROSITE" id="PS50865">
    <property type="entry name" value="ZF_MYND_2"/>
    <property type="match status" value="1"/>
</dbReference>
<evidence type="ECO:0000256" key="3">
    <source>
        <dbReference type="ARBA" id="ARBA00022833"/>
    </source>
</evidence>